<organism evidence="1 2">
    <name type="scientific">Auriscalpium vulgare</name>
    <dbReference type="NCBI Taxonomy" id="40419"/>
    <lineage>
        <taxon>Eukaryota</taxon>
        <taxon>Fungi</taxon>
        <taxon>Dikarya</taxon>
        <taxon>Basidiomycota</taxon>
        <taxon>Agaricomycotina</taxon>
        <taxon>Agaricomycetes</taxon>
        <taxon>Russulales</taxon>
        <taxon>Auriscalpiaceae</taxon>
        <taxon>Auriscalpium</taxon>
    </lineage>
</organism>
<accession>A0ACB8RMP5</accession>
<reference evidence="1" key="2">
    <citation type="journal article" date="2022" name="New Phytol.">
        <title>Evolutionary transition to the ectomycorrhizal habit in the genomes of a hyperdiverse lineage of mushroom-forming fungi.</title>
        <authorList>
            <person name="Looney B."/>
            <person name="Miyauchi S."/>
            <person name="Morin E."/>
            <person name="Drula E."/>
            <person name="Courty P.E."/>
            <person name="Kohler A."/>
            <person name="Kuo A."/>
            <person name="LaButti K."/>
            <person name="Pangilinan J."/>
            <person name="Lipzen A."/>
            <person name="Riley R."/>
            <person name="Andreopoulos W."/>
            <person name="He G."/>
            <person name="Johnson J."/>
            <person name="Nolan M."/>
            <person name="Tritt A."/>
            <person name="Barry K.W."/>
            <person name="Grigoriev I.V."/>
            <person name="Nagy L.G."/>
            <person name="Hibbett D."/>
            <person name="Henrissat B."/>
            <person name="Matheny P.B."/>
            <person name="Labbe J."/>
            <person name="Martin F.M."/>
        </authorList>
    </citation>
    <scope>NUCLEOTIDE SEQUENCE</scope>
    <source>
        <strain evidence="1">FP105234-sp</strain>
    </source>
</reference>
<evidence type="ECO:0000313" key="1">
    <source>
        <dbReference type="EMBL" id="KAI0045373.1"/>
    </source>
</evidence>
<name>A0ACB8RMP5_9AGAM</name>
<proteinExistence type="predicted"/>
<comment type="caution">
    <text evidence="1">The sequence shown here is derived from an EMBL/GenBank/DDBJ whole genome shotgun (WGS) entry which is preliminary data.</text>
</comment>
<protein>
    <submittedName>
        <fullName evidence="1">Uncharacterized protein</fullName>
    </submittedName>
</protein>
<reference evidence="1" key="1">
    <citation type="submission" date="2021-02" db="EMBL/GenBank/DDBJ databases">
        <authorList>
            <consortium name="DOE Joint Genome Institute"/>
            <person name="Ahrendt S."/>
            <person name="Looney B.P."/>
            <person name="Miyauchi S."/>
            <person name="Morin E."/>
            <person name="Drula E."/>
            <person name="Courty P.E."/>
            <person name="Chicoki N."/>
            <person name="Fauchery L."/>
            <person name="Kohler A."/>
            <person name="Kuo A."/>
            <person name="Labutti K."/>
            <person name="Pangilinan J."/>
            <person name="Lipzen A."/>
            <person name="Riley R."/>
            <person name="Andreopoulos W."/>
            <person name="He G."/>
            <person name="Johnson J."/>
            <person name="Barry K.W."/>
            <person name="Grigoriev I.V."/>
            <person name="Nagy L."/>
            <person name="Hibbett D."/>
            <person name="Henrissat B."/>
            <person name="Matheny P.B."/>
            <person name="Labbe J."/>
            <person name="Martin F."/>
        </authorList>
    </citation>
    <scope>NUCLEOTIDE SEQUENCE</scope>
    <source>
        <strain evidence="1">FP105234-sp</strain>
    </source>
</reference>
<dbReference type="Proteomes" id="UP000814033">
    <property type="component" value="Unassembled WGS sequence"/>
</dbReference>
<sequence length="83" mass="9119">MASWKYTGGLYDIADHHGPATGVVAILSSCFRLVTGRLSSAQDRQRRLSCFLHCFRILKNEHSRYSRGSITCTGVYAGAVTPV</sequence>
<dbReference type="EMBL" id="MU275953">
    <property type="protein sequence ID" value="KAI0045373.1"/>
    <property type="molecule type" value="Genomic_DNA"/>
</dbReference>
<evidence type="ECO:0000313" key="2">
    <source>
        <dbReference type="Proteomes" id="UP000814033"/>
    </source>
</evidence>
<keyword evidence="2" id="KW-1185">Reference proteome</keyword>
<gene>
    <name evidence="1" type="ORF">FA95DRAFT_1561172</name>
</gene>